<name>A0ABZ1HY48_9PSEU</name>
<feature type="compositionally biased region" description="Low complexity" evidence="1">
    <location>
        <begin position="1"/>
        <end position="31"/>
    </location>
</feature>
<evidence type="ECO:0000256" key="1">
    <source>
        <dbReference type="SAM" id="MobiDB-lite"/>
    </source>
</evidence>
<evidence type="ECO:0000313" key="4">
    <source>
        <dbReference type="Proteomes" id="UP001330812"/>
    </source>
</evidence>
<feature type="transmembrane region" description="Helical" evidence="2">
    <location>
        <begin position="160"/>
        <end position="182"/>
    </location>
</feature>
<keyword evidence="2" id="KW-1133">Transmembrane helix</keyword>
<dbReference type="RefSeq" id="WP_326566070.1">
    <property type="nucleotide sequence ID" value="NZ_CP142149.1"/>
</dbReference>
<feature type="compositionally biased region" description="Low complexity" evidence="1">
    <location>
        <begin position="55"/>
        <end position="73"/>
    </location>
</feature>
<feature type="transmembrane region" description="Helical" evidence="2">
    <location>
        <begin position="129"/>
        <end position="153"/>
    </location>
</feature>
<reference evidence="3 4" key="1">
    <citation type="journal article" date="2015" name="Int. J. Syst. Evol. Microbiol.">
        <title>Amycolatopsis rhabdoformis sp. nov., an actinomycete isolated from a tropical forest soil.</title>
        <authorList>
            <person name="Souza W.R."/>
            <person name="Silva R.E."/>
            <person name="Goodfellow M."/>
            <person name="Busarakam K."/>
            <person name="Figueiro F.S."/>
            <person name="Ferreira D."/>
            <person name="Rodrigues-Filho E."/>
            <person name="Moraes L.A.B."/>
            <person name="Zucchi T.D."/>
        </authorList>
    </citation>
    <scope>NUCLEOTIDE SEQUENCE [LARGE SCALE GENOMIC DNA]</scope>
    <source>
        <strain evidence="3 4">NCIMB 14900</strain>
    </source>
</reference>
<feature type="region of interest" description="Disordered" evidence="1">
    <location>
        <begin position="1"/>
        <end position="84"/>
    </location>
</feature>
<keyword evidence="2" id="KW-0812">Transmembrane</keyword>
<feature type="transmembrane region" description="Helical" evidence="2">
    <location>
        <begin position="194"/>
        <end position="218"/>
    </location>
</feature>
<feature type="transmembrane region" description="Helical" evidence="2">
    <location>
        <begin position="98"/>
        <end position="123"/>
    </location>
</feature>
<protein>
    <submittedName>
        <fullName evidence="3">Uncharacterized protein</fullName>
    </submittedName>
</protein>
<evidence type="ECO:0000313" key="3">
    <source>
        <dbReference type="EMBL" id="WSE27060.1"/>
    </source>
</evidence>
<dbReference type="Proteomes" id="UP001330812">
    <property type="component" value="Chromosome"/>
</dbReference>
<sequence length="249" mass="25396">MSYPQNPGEGQNPQQPYGQNPQQQPYGQPYSGPQPVPGQQPYGQPYPGQQPMPGQPYAGAQPGQYPQQYGQPSQPFPAYPGGPGVVQQTPGGGTAITAAVLAILGGVVQLIAVIGSIVALTTYSSGTGAFVIPLIVDAVLVGLLLYGAIALIMHKPAGRLCVIIGCAVAIVFSVVQLILALAGSGGLVDTSSEYLGIGIAGGIIALLPPVATLILAIVKPTQRWVGIGAAPQPQYPGGYSPQQNGPQGW</sequence>
<gene>
    <name evidence="3" type="ORF">VSH64_29855</name>
</gene>
<proteinExistence type="predicted"/>
<organism evidence="3 4">
    <name type="scientific">Amycolatopsis rhabdoformis</name>
    <dbReference type="NCBI Taxonomy" id="1448059"/>
    <lineage>
        <taxon>Bacteria</taxon>
        <taxon>Bacillati</taxon>
        <taxon>Actinomycetota</taxon>
        <taxon>Actinomycetes</taxon>
        <taxon>Pseudonocardiales</taxon>
        <taxon>Pseudonocardiaceae</taxon>
        <taxon>Amycolatopsis</taxon>
    </lineage>
</organism>
<dbReference type="EMBL" id="CP142149">
    <property type="protein sequence ID" value="WSE27060.1"/>
    <property type="molecule type" value="Genomic_DNA"/>
</dbReference>
<keyword evidence="4" id="KW-1185">Reference proteome</keyword>
<keyword evidence="2" id="KW-0472">Membrane</keyword>
<evidence type="ECO:0000256" key="2">
    <source>
        <dbReference type="SAM" id="Phobius"/>
    </source>
</evidence>
<accession>A0ABZ1HY48</accession>